<reference evidence="1 2" key="2">
    <citation type="submission" date="2017-10" db="EMBL/GenBank/DDBJ databases">
        <authorList>
            <person name="Banno H."/>
            <person name="Chua N.-H."/>
        </authorList>
    </citation>
    <scope>NUCLEOTIDE SEQUENCE [LARGE SCALE GENOMIC DNA]</scope>
    <source>
        <strain evidence="1 2">JK623</strain>
    </source>
</reference>
<dbReference type="RefSeq" id="WP_034219319.1">
    <property type="nucleotide sequence ID" value="NZ_JANSWH010000080.1"/>
</dbReference>
<accession>A0A2G3E4T6</accession>
<dbReference type="EMBL" id="PDYG01000014">
    <property type="protein sequence ID" value="PHU38165.1"/>
    <property type="molecule type" value="Genomic_DNA"/>
</dbReference>
<organism evidence="1 2">
    <name type="scientific">Agathobacter ruminis</name>
    <dbReference type="NCBI Taxonomy" id="1712665"/>
    <lineage>
        <taxon>Bacteria</taxon>
        <taxon>Bacillati</taxon>
        <taxon>Bacillota</taxon>
        <taxon>Clostridia</taxon>
        <taxon>Lachnospirales</taxon>
        <taxon>Lachnospiraceae</taxon>
        <taxon>Agathobacter</taxon>
    </lineage>
</organism>
<dbReference type="Proteomes" id="UP000224563">
    <property type="component" value="Unassembled WGS sequence"/>
</dbReference>
<dbReference type="InterPro" id="IPR015231">
    <property type="entry name" value="DUF1934"/>
</dbReference>
<gene>
    <name evidence="1" type="ORF">CSX02_03925</name>
</gene>
<dbReference type="InterPro" id="IPR012674">
    <property type="entry name" value="Calycin"/>
</dbReference>
<proteinExistence type="predicted"/>
<reference evidence="1 2" key="1">
    <citation type="submission" date="2017-10" db="EMBL/GenBank/DDBJ databases">
        <title>Resolving the taxonomy of Roseburia spp., Eubacterium rectale and Agathobacter spp. through phylogenomic analysis.</title>
        <authorList>
            <person name="Sheridan P.O."/>
            <person name="Walker A.W."/>
            <person name="Duncan S.H."/>
            <person name="Scott K.P."/>
            <person name="Toole P.W.O."/>
            <person name="Luis P."/>
            <person name="Flint H.J."/>
        </authorList>
    </citation>
    <scope>NUCLEOTIDE SEQUENCE [LARGE SCALE GENOMIC DNA]</scope>
    <source>
        <strain evidence="1 2">JK623</strain>
    </source>
</reference>
<dbReference type="Pfam" id="PF09148">
    <property type="entry name" value="DUF1934"/>
    <property type="match status" value="1"/>
</dbReference>
<dbReference type="AlphaFoldDB" id="A0A2G3E4T6"/>
<keyword evidence="2" id="KW-1185">Reference proteome</keyword>
<comment type="caution">
    <text evidence="1">The sequence shown here is derived from an EMBL/GenBank/DDBJ whole genome shotgun (WGS) entry which is preliminary data.</text>
</comment>
<evidence type="ECO:0000313" key="1">
    <source>
        <dbReference type="EMBL" id="PHU38165.1"/>
    </source>
</evidence>
<sequence length="147" mass="16663">MTNDILLKISGLQMAGNDSDTIETISPATYYERNGKHYFLYDEVTEGFDETTKNRIKIKEGYMELFKNGVTSVHMVFEQGKKNATYYYTPFGSLLIGIDATRVAVKEEANRITAEIDYALEINNEFVADCHIAIEATDDKKVDLSRP</sequence>
<evidence type="ECO:0000313" key="2">
    <source>
        <dbReference type="Proteomes" id="UP000224563"/>
    </source>
</evidence>
<dbReference type="Gene3D" id="2.40.128.20">
    <property type="match status" value="1"/>
</dbReference>
<dbReference type="SUPFAM" id="SSF50814">
    <property type="entry name" value="Lipocalins"/>
    <property type="match status" value="1"/>
</dbReference>
<name>A0A2G3E4T6_9FIRM</name>
<protein>
    <submittedName>
        <fullName evidence="1">DUF1934 domain-containing protein</fullName>
    </submittedName>
</protein>